<proteinExistence type="predicted"/>
<dbReference type="HOGENOM" id="CLU_3125200_0_0_1"/>
<evidence type="ECO:0000313" key="2">
    <source>
        <dbReference type="Proteomes" id="UP000005446"/>
    </source>
</evidence>
<dbReference type="Proteomes" id="UP000005446">
    <property type="component" value="Unassembled WGS sequence"/>
</dbReference>
<protein>
    <submittedName>
        <fullName evidence="1">Uncharacterized protein</fullName>
    </submittedName>
</protein>
<comment type="caution">
    <text evidence="1">The sequence shown here is derived from an EMBL/GenBank/DDBJ whole genome shotgun (WGS) entry which is preliminary data.</text>
</comment>
<dbReference type="EMBL" id="AGUE01000007">
    <property type="protein sequence ID" value="EHL03469.1"/>
    <property type="molecule type" value="Genomic_DNA"/>
</dbReference>
<name>H0EDA6_GLAL7</name>
<sequence>MTNFNSRKFALSASPYSFVDSLLSILRFTEESNKGKCIVSQTYTIICRLA</sequence>
<dbReference type="AlphaFoldDB" id="H0EDA6"/>
<dbReference type="InParanoid" id="H0EDA6"/>
<keyword evidence="2" id="KW-1185">Reference proteome</keyword>
<organism evidence="1 2">
    <name type="scientific">Glarea lozoyensis (strain ATCC 74030 / MF5533)</name>
    <dbReference type="NCBI Taxonomy" id="1104152"/>
    <lineage>
        <taxon>Eukaryota</taxon>
        <taxon>Fungi</taxon>
        <taxon>Dikarya</taxon>
        <taxon>Ascomycota</taxon>
        <taxon>Pezizomycotina</taxon>
        <taxon>Leotiomycetes</taxon>
        <taxon>Helotiales</taxon>
        <taxon>Helotiaceae</taxon>
        <taxon>Glarea</taxon>
    </lineage>
</organism>
<accession>H0EDA6</accession>
<gene>
    <name evidence="1" type="ORF">M7I_0411</name>
</gene>
<reference evidence="1 2" key="1">
    <citation type="journal article" date="2012" name="Eukaryot. Cell">
        <title>Genome sequence of the fungus Glarea lozoyensis: the first genome sequence of a species from the Helotiaceae family.</title>
        <authorList>
            <person name="Youssar L."/>
            <person name="Gruening B.A."/>
            <person name="Erxleben A."/>
            <person name="Guenther S."/>
            <person name="Huettel W."/>
        </authorList>
    </citation>
    <scope>NUCLEOTIDE SEQUENCE [LARGE SCALE GENOMIC DNA]</scope>
    <source>
        <strain evidence="2">ATCC 74030 / MF5533</strain>
    </source>
</reference>
<evidence type="ECO:0000313" key="1">
    <source>
        <dbReference type="EMBL" id="EHL03469.1"/>
    </source>
</evidence>